<keyword evidence="1" id="KW-0812">Transmembrane</keyword>
<organism evidence="2">
    <name type="scientific">marine metagenome</name>
    <dbReference type="NCBI Taxonomy" id="408172"/>
    <lineage>
        <taxon>unclassified sequences</taxon>
        <taxon>metagenomes</taxon>
        <taxon>ecological metagenomes</taxon>
    </lineage>
</organism>
<protein>
    <submittedName>
        <fullName evidence="2">Uncharacterized protein</fullName>
    </submittedName>
</protein>
<accession>A0A382SMI4</accession>
<evidence type="ECO:0000256" key="1">
    <source>
        <dbReference type="SAM" id="Phobius"/>
    </source>
</evidence>
<sequence>MNENEKDENWLNLKNKLFAHKGLALIGSADIIGNAISAIFWLVIASLLLVEEYGEISYLMAIASLGVCCI</sequence>
<feature type="transmembrane region" description="Helical" evidence="1">
    <location>
        <begin position="31"/>
        <end position="50"/>
    </location>
</feature>
<keyword evidence="1" id="KW-1133">Transmembrane helix</keyword>
<dbReference type="EMBL" id="UINC01130199">
    <property type="protein sequence ID" value="SVD11109.1"/>
    <property type="molecule type" value="Genomic_DNA"/>
</dbReference>
<proteinExistence type="predicted"/>
<keyword evidence="1" id="KW-0472">Membrane</keyword>
<feature type="non-terminal residue" evidence="2">
    <location>
        <position position="70"/>
    </location>
</feature>
<reference evidence="2" key="1">
    <citation type="submission" date="2018-05" db="EMBL/GenBank/DDBJ databases">
        <authorList>
            <person name="Lanie J.A."/>
            <person name="Ng W.-L."/>
            <person name="Kazmierczak K.M."/>
            <person name="Andrzejewski T.M."/>
            <person name="Davidsen T.M."/>
            <person name="Wayne K.J."/>
            <person name="Tettelin H."/>
            <person name="Glass J.I."/>
            <person name="Rusch D."/>
            <person name="Podicherti R."/>
            <person name="Tsui H.-C.T."/>
            <person name="Winkler M.E."/>
        </authorList>
    </citation>
    <scope>NUCLEOTIDE SEQUENCE</scope>
</reference>
<name>A0A382SMI4_9ZZZZ</name>
<dbReference type="AlphaFoldDB" id="A0A382SMI4"/>
<gene>
    <name evidence="2" type="ORF">METZ01_LOCUS363963</name>
</gene>
<evidence type="ECO:0000313" key="2">
    <source>
        <dbReference type="EMBL" id="SVD11109.1"/>
    </source>
</evidence>